<feature type="signal peptide" evidence="1">
    <location>
        <begin position="1"/>
        <end position="21"/>
    </location>
</feature>
<evidence type="ECO:0000313" key="3">
    <source>
        <dbReference type="Proteomes" id="UP000503278"/>
    </source>
</evidence>
<proteinExistence type="predicted"/>
<dbReference type="AlphaFoldDB" id="A0A7L5DUK7"/>
<dbReference type="EMBL" id="CP051682">
    <property type="protein sequence ID" value="QJD94805.1"/>
    <property type="molecule type" value="Genomic_DNA"/>
</dbReference>
<evidence type="ECO:0000256" key="1">
    <source>
        <dbReference type="SAM" id="SignalP"/>
    </source>
</evidence>
<feature type="chain" id="PRO_5029838561" evidence="1">
    <location>
        <begin position="22"/>
        <end position="322"/>
    </location>
</feature>
<organism evidence="2 3">
    <name type="scientific">Mucilaginibacter robiniae</name>
    <dbReference type="NCBI Taxonomy" id="2728022"/>
    <lineage>
        <taxon>Bacteria</taxon>
        <taxon>Pseudomonadati</taxon>
        <taxon>Bacteroidota</taxon>
        <taxon>Sphingobacteriia</taxon>
        <taxon>Sphingobacteriales</taxon>
        <taxon>Sphingobacteriaceae</taxon>
        <taxon>Mucilaginibacter</taxon>
    </lineage>
</organism>
<dbReference type="RefSeq" id="WP_169605822.1">
    <property type="nucleotide sequence ID" value="NZ_CP051682.1"/>
</dbReference>
<dbReference type="InterPro" id="IPR037107">
    <property type="entry name" value="Put_OMP_sf"/>
</dbReference>
<dbReference type="Proteomes" id="UP000503278">
    <property type="component" value="Chromosome"/>
</dbReference>
<sequence>MKFKLLTATILFSFSLSNLLAQVEQVKVRTHEIGIQTDNDSYLGQGSDQYYTNGIFIYYRQALSINNPSATRLANRVLGIELGQKMYNPQSGSVPDKEFIDRPFAAYLYAGANLNLLYKNESNLKISLQTGIIGPAALGAEAQNLIHNTFGFYTLQGWHYQVKNSFQLNFSGEYNKLLARAKWIDVSGSTYANIGTGFIGAGIGPLLRVGNFNALYNSVSTQSTASKVGLTPLHQHEVFLYYKPMYNYIGYDATVQGNIFKHTAGDEVTGTPEHSVFSQQIGVAYSGSRWVLDAGAVIHSRDVTRMVRTHKWGTVTLLYRFK</sequence>
<protein>
    <submittedName>
        <fullName evidence="2">Lipid A deacylase LpxR family protein</fullName>
    </submittedName>
</protein>
<keyword evidence="1" id="KW-0732">Signal</keyword>
<dbReference type="KEGG" id="mrob:HH214_02385"/>
<dbReference type="Pfam" id="PF09982">
    <property type="entry name" value="LpxR"/>
    <property type="match status" value="1"/>
</dbReference>
<dbReference type="InterPro" id="IPR018707">
    <property type="entry name" value="LpxR"/>
</dbReference>
<name>A0A7L5DUK7_9SPHI</name>
<gene>
    <name evidence="2" type="ORF">HH214_02385</name>
</gene>
<evidence type="ECO:0000313" key="2">
    <source>
        <dbReference type="EMBL" id="QJD94805.1"/>
    </source>
</evidence>
<reference evidence="2 3" key="1">
    <citation type="submission" date="2020-04" db="EMBL/GenBank/DDBJ databases">
        <title>Genome sequencing of novel species.</title>
        <authorList>
            <person name="Heo J."/>
            <person name="Kim S.-J."/>
            <person name="Kim J.-S."/>
            <person name="Hong S.-B."/>
            <person name="Kwon S.-W."/>
        </authorList>
    </citation>
    <scope>NUCLEOTIDE SEQUENCE [LARGE SCALE GENOMIC DNA]</scope>
    <source>
        <strain evidence="2 3">F39-2</strain>
    </source>
</reference>
<keyword evidence="3" id="KW-1185">Reference proteome</keyword>
<dbReference type="Gene3D" id="2.40.128.140">
    <property type="entry name" value="Outer membrane protein"/>
    <property type="match status" value="1"/>
</dbReference>
<accession>A0A7L5DUK7</accession>